<organism evidence="1 2">
    <name type="scientific">Actinoallomurus spadix</name>
    <dbReference type="NCBI Taxonomy" id="79912"/>
    <lineage>
        <taxon>Bacteria</taxon>
        <taxon>Bacillati</taxon>
        <taxon>Actinomycetota</taxon>
        <taxon>Actinomycetes</taxon>
        <taxon>Streptosporangiales</taxon>
        <taxon>Thermomonosporaceae</taxon>
        <taxon>Actinoallomurus</taxon>
    </lineage>
</organism>
<comment type="caution">
    <text evidence="1">The sequence shown here is derived from an EMBL/GenBank/DDBJ whole genome shotgun (WGS) entry which is preliminary data.</text>
</comment>
<dbReference type="Proteomes" id="UP001501822">
    <property type="component" value="Unassembled WGS sequence"/>
</dbReference>
<reference evidence="1 2" key="1">
    <citation type="journal article" date="2019" name="Int. J. Syst. Evol. Microbiol.">
        <title>The Global Catalogue of Microorganisms (GCM) 10K type strain sequencing project: providing services to taxonomists for standard genome sequencing and annotation.</title>
        <authorList>
            <consortium name="The Broad Institute Genomics Platform"/>
            <consortium name="The Broad Institute Genome Sequencing Center for Infectious Disease"/>
            <person name="Wu L."/>
            <person name="Ma J."/>
        </authorList>
    </citation>
    <scope>NUCLEOTIDE SEQUENCE [LARGE SCALE GENOMIC DNA]</scope>
    <source>
        <strain evidence="1 2">JCM 3146</strain>
    </source>
</reference>
<protein>
    <submittedName>
        <fullName evidence="1">Uncharacterized protein</fullName>
    </submittedName>
</protein>
<name>A0ABN0VSB4_9ACTN</name>
<gene>
    <name evidence="1" type="ORF">GCM10010151_02610</name>
</gene>
<keyword evidence="2" id="KW-1185">Reference proteome</keyword>
<evidence type="ECO:0000313" key="1">
    <source>
        <dbReference type="EMBL" id="GAA0316070.1"/>
    </source>
</evidence>
<evidence type="ECO:0000313" key="2">
    <source>
        <dbReference type="Proteomes" id="UP001501822"/>
    </source>
</evidence>
<sequence>MHPRARVAGYVTAAVLVAVGTLWATGGLAPADAPVPTPPGREVDQHLFRTRLVGAHVATIKKYGRSTRMLVINAWVTNPTRETLGTYGLNDDVFAHGMFLRWKARDGPRPKLVDAQAIAGDTLFRSLQPRLPTYVAVQYELAAGTRLPDQVTVALADYQHTDSGVLDPRGYWDWKARRYERAHETNPLTHKSGWVTHIIPVLVADVRLPVKP</sequence>
<proteinExistence type="predicted"/>
<dbReference type="RefSeq" id="WP_252808369.1">
    <property type="nucleotide sequence ID" value="NZ_BAAABM010000003.1"/>
</dbReference>
<accession>A0ABN0VSB4</accession>
<dbReference type="EMBL" id="BAAABM010000003">
    <property type="protein sequence ID" value="GAA0316070.1"/>
    <property type="molecule type" value="Genomic_DNA"/>
</dbReference>